<evidence type="ECO:0000256" key="7">
    <source>
        <dbReference type="PIRSR" id="PIRSR630616-2"/>
    </source>
</evidence>
<dbReference type="GO" id="GO:0004674">
    <property type="term" value="F:protein serine/threonine kinase activity"/>
    <property type="evidence" value="ECO:0007669"/>
    <property type="project" value="UniProtKB-KW"/>
</dbReference>
<keyword evidence="4" id="KW-0418">Kinase</keyword>
<gene>
    <name evidence="11" type="ORF">MNEG_10363</name>
</gene>
<dbReference type="PROSITE" id="PS50011">
    <property type="entry name" value="PROTEIN_KINASE_DOM"/>
    <property type="match status" value="1"/>
</dbReference>
<dbReference type="KEGG" id="mng:MNEG_10363"/>
<dbReference type="OrthoDB" id="541276at2759"/>
<reference evidence="11 12" key="1">
    <citation type="journal article" date="2013" name="BMC Genomics">
        <title>Reconstruction of the lipid metabolism for the microalga Monoraphidium neglectum from its genome sequence reveals characteristics suitable for biofuel production.</title>
        <authorList>
            <person name="Bogen C."/>
            <person name="Al-Dilaimi A."/>
            <person name="Albersmeier A."/>
            <person name="Wichmann J."/>
            <person name="Grundmann M."/>
            <person name="Rupp O."/>
            <person name="Lauersen K.J."/>
            <person name="Blifernez-Klassen O."/>
            <person name="Kalinowski J."/>
            <person name="Goesmann A."/>
            <person name="Mussgnug J.H."/>
            <person name="Kruse O."/>
        </authorList>
    </citation>
    <scope>NUCLEOTIDE SEQUENCE [LARGE SCALE GENOMIC DNA]</scope>
    <source>
        <strain evidence="11 12">SAG 48.87</strain>
    </source>
</reference>
<dbReference type="RefSeq" id="XP_013896618.1">
    <property type="nucleotide sequence ID" value="XM_014041164.1"/>
</dbReference>
<sequence length="502" mass="54291">MGGPLLSEPVFAPRRGALDMGGDSLSDSCANQARCSGVAPAGRLSGASLGGSEIEALYTDLVLTHRGRHAMIYRARERRSRRRVVLKAYLRQHRNPTRAAALEREQRMLRLAAPHAGIVALERVLENADATYLVLEAGAGGTLMEAIANSGGHLPERIAARRVAGPLLRALAHLHARGVVHRDLKPEHVLIANDGVRVADFSSAACLPNAPPARPPLRPDISQRAETLRRSLELLHARHHRQTRSGPPTPDKEGGKGHQQQHQQEEEEGERQQQQEQQQGEQHHDVLNYRVGSMEYMAPEMLAKPTAAEVFHLVRTGAVIAHGMDEEELPVYDEKVDIWSVGALLFEALTGFQPFLADGAAEMAAAVAARLADRDPETGLPVFLSRQPALSADAKDFIARCLEARPEARPSAAELLAHPWLERRGSLGEALSQAVHPQPGQKTPMNRCLSEAAIAPATGHMADSDPGVVLGPLEGLHRSPLLRAGSDADLLHRSKAGPLADE</sequence>
<feature type="domain" description="Protein kinase" evidence="10">
    <location>
        <begin position="58"/>
        <end position="421"/>
    </location>
</feature>
<dbReference type="Gene3D" id="3.30.200.20">
    <property type="entry name" value="Phosphorylase Kinase, domain 1"/>
    <property type="match status" value="1"/>
</dbReference>
<dbReference type="PANTHER" id="PTHR24350">
    <property type="entry name" value="SERINE/THREONINE-PROTEIN KINASE IAL-RELATED"/>
    <property type="match status" value="1"/>
</dbReference>
<dbReference type="Gene3D" id="1.10.510.10">
    <property type="entry name" value="Transferase(Phosphotransferase) domain 1"/>
    <property type="match status" value="1"/>
</dbReference>
<dbReference type="AlphaFoldDB" id="A0A0D2KPS1"/>
<evidence type="ECO:0000256" key="9">
    <source>
        <dbReference type="SAM" id="MobiDB-lite"/>
    </source>
</evidence>
<keyword evidence="12" id="KW-1185">Reference proteome</keyword>
<evidence type="ECO:0000313" key="11">
    <source>
        <dbReference type="EMBL" id="KIY97598.1"/>
    </source>
</evidence>
<keyword evidence="2" id="KW-0808">Transferase</keyword>
<accession>A0A0D2KPS1</accession>
<evidence type="ECO:0000256" key="2">
    <source>
        <dbReference type="ARBA" id="ARBA00022679"/>
    </source>
</evidence>
<proteinExistence type="predicted"/>
<evidence type="ECO:0000313" key="12">
    <source>
        <dbReference type="Proteomes" id="UP000054498"/>
    </source>
</evidence>
<dbReference type="Proteomes" id="UP000054498">
    <property type="component" value="Unassembled WGS sequence"/>
</dbReference>
<evidence type="ECO:0000259" key="10">
    <source>
        <dbReference type="PROSITE" id="PS50011"/>
    </source>
</evidence>
<protein>
    <recommendedName>
        <fullName evidence="10">Protein kinase domain-containing protein</fullName>
    </recommendedName>
</protein>
<dbReference type="EMBL" id="KK102503">
    <property type="protein sequence ID" value="KIY97598.1"/>
    <property type="molecule type" value="Genomic_DNA"/>
</dbReference>
<dbReference type="InterPro" id="IPR000719">
    <property type="entry name" value="Prot_kinase_dom"/>
</dbReference>
<dbReference type="Pfam" id="PF00069">
    <property type="entry name" value="Pkinase"/>
    <property type="match status" value="2"/>
</dbReference>
<dbReference type="InterPro" id="IPR011009">
    <property type="entry name" value="Kinase-like_dom_sf"/>
</dbReference>
<evidence type="ECO:0000256" key="4">
    <source>
        <dbReference type="ARBA" id="ARBA00022777"/>
    </source>
</evidence>
<dbReference type="GO" id="GO:0005524">
    <property type="term" value="F:ATP binding"/>
    <property type="evidence" value="ECO:0007669"/>
    <property type="project" value="UniProtKB-KW"/>
</dbReference>
<keyword evidence="5 7" id="KW-0067">ATP-binding</keyword>
<name>A0A0D2KPS1_9CHLO</name>
<feature type="binding site" evidence="7">
    <location>
        <position position="200"/>
    </location>
    <ligand>
        <name>ATP</name>
        <dbReference type="ChEBI" id="CHEBI:30616"/>
    </ligand>
</feature>
<evidence type="ECO:0000256" key="6">
    <source>
        <dbReference type="PIRSR" id="PIRSR630616-1"/>
    </source>
</evidence>
<evidence type="ECO:0000256" key="8">
    <source>
        <dbReference type="PIRSR" id="PIRSR630616-3"/>
    </source>
</evidence>
<dbReference type="GeneID" id="25727518"/>
<keyword evidence="3 7" id="KW-0547">Nucleotide-binding</keyword>
<feature type="active site" description="Proton acceptor" evidence="6">
    <location>
        <position position="183"/>
    </location>
</feature>
<evidence type="ECO:0000256" key="5">
    <source>
        <dbReference type="ARBA" id="ARBA00022840"/>
    </source>
</evidence>
<feature type="binding site" evidence="7">
    <location>
        <position position="87"/>
    </location>
    <ligand>
        <name>ATP</name>
        <dbReference type="ChEBI" id="CHEBI:30616"/>
    </ligand>
</feature>
<feature type="binding site" evidence="7">
    <location>
        <position position="68"/>
    </location>
    <ligand>
        <name>ATP</name>
        <dbReference type="ChEBI" id="CHEBI:30616"/>
    </ligand>
</feature>
<evidence type="ECO:0000256" key="3">
    <source>
        <dbReference type="ARBA" id="ARBA00022741"/>
    </source>
</evidence>
<organism evidence="11 12">
    <name type="scientific">Monoraphidium neglectum</name>
    <dbReference type="NCBI Taxonomy" id="145388"/>
    <lineage>
        <taxon>Eukaryota</taxon>
        <taxon>Viridiplantae</taxon>
        <taxon>Chlorophyta</taxon>
        <taxon>core chlorophytes</taxon>
        <taxon>Chlorophyceae</taxon>
        <taxon>CS clade</taxon>
        <taxon>Sphaeropleales</taxon>
        <taxon>Selenastraceae</taxon>
        <taxon>Monoraphidium</taxon>
    </lineage>
</organism>
<keyword evidence="1" id="KW-0723">Serine/threonine-protein kinase</keyword>
<evidence type="ECO:0000256" key="1">
    <source>
        <dbReference type="ARBA" id="ARBA00022527"/>
    </source>
</evidence>
<feature type="region of interest" description="Disordered" evidence="9">
    <location>
        <begin position="235"/>
        <end position="283"/>
    </location>
</feature>
<feature type="cross-link" description="Glycyl lysine isopeptide (Lys-Gly) (interchain with G-Cter in SUMO2)" evidence="8">
    <location>
        <position position="185"/>
    </location>
</feature>
<dbReference type="STRING" id="145388.A0A0D2KPS1"/>
<dbReference type="InterPro" id="IPR030616">
    <property type="entry name" value="Aur-like"/>
</dbReference>
<dbReference type="SUPFAM" id="SSF56112">
    <property type="entry name" value="Protein kinase-like (PK-like)"/>
    <property type="match status" value="1"/>
</dbReference>